<feature type="domain" description="SH3" evidence="7">
    <location>
        <begin position="10"/>
        <end position="70"/>
    </location>
</feature>
<dbReference type="eggNOG" id="KOG4348">
    <property type="taxonomic scope" value="Eukaryota"/>
</dbReference>
<feature type="compositionally biased region" description="Low complexity" evidence="6">
    <location>
        <begin position="76"/>
        <end position="127"/>
    </location>
</feature>
<dbReference type="InterPro" id="IPR013083">
    <property type="entry name" value="Znf_RING/FYVE/PHD"/>
</dbReference>
<evidence type="ECO:0000256" key="4">
    <source>
        <dbReference type="PROSITE-ProRule" id="PRU00175"/>
    </source>
</evidence>
<dbReference type="PANTHER" id="PTHR14167:SF51">
    <property type="entry name" value="RING-TYPE E3 UBIQUITIN TRANSFERASE"/>
    <property type="match status" value="1"/>
</dbReference>
<evidence type="ECO:0000313" key="10">
    <source>
        <dbReference type="Proteomes" id="UP000008743"/>
    </source>
</evidence>
<dbReference type="Proteomes" id="UP000008743">
    <property type="component" value="Unassembled WGS sequence"/>
</dbReference>
<comment type="similarity">
    <text evidence="1">Belongs to the SH3RF family.</text>
</comment>
<organism evidence="9 10">
    <name type="scientific">Capsaspora owczarzaki (strain ATCC 30864)</name>
    <dbReference type="NCBI Taxonomy" id="595528"/>
    <lineage>
        <taxon>Eukaryota</taxon>
        <taxon>Filasterea</taxon>
        <taxon>Capsaspora</taxon>
    </lineage>
</organism>
<evidence type="ECO:0000259" key="8">
    <source>
        <dbReference type="PROSITE" id="PS50089"/>
    </source>
</evidence>
<dbReference type="STRING" id="595528.A0A0D2WTC9"/>
<dbReference type="InterPro" id="IPR001452">
    <property type="entry name" value="SH3_domain"/>
</dbReference>
<evidence type="ECO:0000313" key="9">
    <source>
        <dbReference type="EMBL" id="KJE95670.1"/>
    </source>
</evidence>
<feature type="domain" description="RING-type" evidence="8">
    <location>
        <begin position="475"/>
        <end position="514"/>
    </location>
</feature>
<dbReference type="OrthoDB" id="1711136at2759"/>
<keyword evidence="3" id="KW-0832">Ubl conjugation</keyword>
<gene>
    <name evidence="9" type="ORF">CAOG_006096</name>
</gene>
<keyword evidence="2 5" id="KW-0728">SH3 domain</keyword>
<dbReference type="PANTHER" id="PTHR14167">
    <property type="entry name" value="SH3 DOMAIN-CONTAINING"/>
    <property type="match status" value="1"/>
</dbReference>
<keyword evidence="10" id="KW-1185">Reference proteome</keyword>
<keyword evidence="4" id="KW-0479">Metal-binding</keyword>
<dbReference type="InParanoid" id="A0A0D2WTC9"/>
<proteinExistence type="inferred from homology"/>
<dbReference type="GO" id="GO:0032436">
    <property type="term" value="P:positive regulation of proteasomal ubiquitin-dependent protein catabolic process"/>
    <property type="evidence" value="ECO:0007669"/>
    <property type="project" value="TreeGrafter"/>
</dbReference>
<dbReference type="GO" id="GO:0016567">
    <property type="term" value="P:protein ubiquitination"/>
    <property type="evidence" value="ECO:0007669"/>
    <property type="project" value="TreeGrafter"/>
</dbReference>
<protein>
    <recommendedName>
        <fullName evidence="11">SH3 domain-containing protein</fullName>
    </recommendedName>
</protein>
<evidence type="ECO:0000256" key="5">
    <source>
        <dbReference type="PROSITE-ProRule" id="PRU00192"/>
    </source>
</evidence>
<evidence type="ECO:0000256" key="2">
    <source>
        <dbReference type="ARBA" id="ARBA00022443"/>
    </source>
</evidence>
<dbReference type="EMBL" id="KE346369">
    <property type="protein sequence ID" value="KJE95670.1"/>
    <property type="molecule type" value="Genomic_DNA"/>
</dbReference>
<dbReference type="Pfam" id="PF13920">
    <property type="entry name" value="zf-C3HC4_3"/>
    <property type="match status" value="1"/>
</dbReference>
<keyword evidence="4" id="KW-0862">Zinc</keyword>
<dbReference type="InterPro" id="IPR001841">
    <property type="entry name" value="Znf_RING"/>
</dbReference>
<dbReference type="SMART" id="SM00326">
    <property type="entry name" value="SH3"/>
    <property type="match status" value="2"/>
</dbReference>
<dbReference type="Gene3D" id="3.30.40.10">
    <property type="entry name" value="Zinc/RING finger domain, C3HC4 (zinc finger)"/>
    <property type="match status" value="1"/>
</dbReference>
<dbReference type="InterPro" id="IPR050384">
    <property type="entry name" value="Endophilin_SH3RF"/>
</dbReference>
<dbReference type="AlphaFoldDB" id="A0A0D2WTC9"/>
<sequence length="527" mass="53374">MATAATGQYTGPGTYRVSYSFHPQTQGELQLSVGDFVQVQQMSSRGWVFCTARNGRTGYAPLSFLSPVAGGSGNMPPTAAAAAAGAPAPAPGPAAASQSAAPAAAQGTSASSSSSSAASSSSSQASPGRGPRSLLNGNASTVAASRGLSSLPDGVAAPSVPAIALFAFEGQDVNELSIQTNDQLLVTPGAPGGWWLASNSAGQFGYLPANYVKVTGAAGGRGAPPSTPKNRPLSRLFGKGPSYARLNAGDDEASAALVPASPKDAPAAAQPAPVVPAVAPVPQAPVSPAQRACAEILAFAEQVRAMGFSQSNIDLVVRQNASKSDWSLSDFIDAVLAADFAAPGPAAATPSARSASAPVVRPSPSNSILDDDAAVHSLSLPRPLSASFGAVPGHNAGGASPFANNFTASAQLDNPFTVPLNPHANPFLMPTSDSARPNGAASPPAPPEAEAPNSHLRELNQLREEIQKLRDQETCIVCMDAAIQFAFVPCGHYVCCDINGCASSLVDKPCPLCRALVTKIQRIYKST</sequence>
<dbReference type="GO" id="GO:0008270">
    <property type="term" value="F:zinc ion binding"/>
    <property type="evidence" value="ECO:0007669"/>
    <property type="project" value="UniProtKB-KW"/>
</dbReference>
<dbReference type="CDD" id="cd00174">
    <property type="entry name" value="SH3"/>
    <property type="match status" value="2"/>
</dbReference>
<dbReference type="PROSITE" id="PS50002">
    <property type="entry name" value="SH3"/>
    <property type="match status" value="2"/>
</dbReference>
<dbReference type="PROSITE" id="PS50089">
    <property type="entry name" value="ZF_RING_2"/>
    <property type="match status" value="1"/>
</dbReference>
<evidence type="ECO:0000259" key="7">
    <source>
        <dbReference type="PROSITE" id="PS50002"/>
    </source>
</evidence>
<keyword evidence="4" id="KW-0863">Zinc-finger</keyword>
<name>A0A0D2WTC9_CAPO3</name>
<dbReference type="GO" id="GO:0046330">
    <property type="term" value="P:positive regulation of JNK cascade"/>
    <property type="evidence" value="ECO:0007669"/>
    <property type="project" value="TreeGrafter"/>
</dbReference>
<feature type="region of interest" description="Disordered" evidence="6">
    <location>
        <begin position="76"/>
        <end position="137"/>
    </location>
</feature>
<dbReference type="Pfam" id="PF14604">
    <property type="entry name" value="SH3_9"/>
    <property type="match status" value="2"/>
</dbReference>
<dbReference type="eggNOG" id="KOG1101">
    <property type="taxonomic scope" value="Eukaryota"/>
</dbReference>
<evidence type="ECO:0008006" key="11">
    <source>
        <dbReference type="Google" id="ProtNLM"/>
    </source>
</evidence>
<dbReference type="Gene3D" id="2.30.30.40">
    <property type="entry name" value="SH3 Domains"/>
    <property type="match status" value="2"/>
</dbReference>
<dbReference type="InterPro" id="IPR036028">
    <property type="entry name" value="SH3-like_dom_sf"/>
</dbReference>
<evidence type="ECO:0000256" key="6">
    <source>
        <dbReference type="SAM" id="MobiDB-lite"/>
    </source>
</evidence>
<evidence type="ECO:0000256" key="1">
    <source>
        <dbReference type="ARBA" id="ARBA00008649"/>
    </source>
</evidence>
<dbReference type="SUPFAM" id="SSF50044">
    <property type="entry name" value="SH3-domain"/>
    <property type="match status" value="2"/>
</dbReference>
<feature type="region of interest" description="Disordered" evidence="6">
    <location>
        <begin position="428"/>
        <end position="452"/>
    </location>
</feature>
<feature type="domain" description="SH3" evidence="7">
    <location>
        <begin position="157"/>
        <end position="217"/>
    </location>
</feature>
<dbReference type="GO" id="GO:0061630">
    <property type="term" value="F:ubiquitin protein ligase activity"/>
    <property type="evidence" value="ECO:0007669"/>
    <property type="project" value="TreeGrafter"/>
</dbReference>
<accession>A0A0D2WTC9</accession>
<dbReference type="RefSeq" id="XP_004345686.2">
    <property type="nucleotide sequence ID" value="XM_004345636.2"/>
</dbReference>
<evidence type="ECO:0000256" key="3">
    <source>
        <dbReference type="ARBA" id="ARBA00022843"/>
    </source>
</evidence>
<dbReference type="SUPFAM" id="SSF57850">
    <property type="entry name" value="RING/U-box"/>
    <property type="match status" value="1"/>
</dbReference>
<reference evidence="10" key="1">
    <citation type="submission" date="2011-02" db="EMBL/GenBank/DDBJ databases">
        <title>The Genome Sequence of Capsaspora owczarzaki ATCC 30864.</title>
        <authorList>
            <person name="Russ C."/>
            <person name="Cuomo C."/>
            <person name="Burger G."/>
            <person name="Gray M.W."/>
            <person name="Holland P.W.H."/>
            <person name="King N."/>
            <person name="Lang F.B.F."/>
            <person name="Roger A.J."/>
            <person name="Ruiz-Trillo I."/>
            <person name="Young S.K."/>
            <person name="Zeng Q."/>
            <person name="Gargeya S."/>
            <person name="Alvarado L."/>
            <person name="Berlin A."/>
            <person name="Chapman S.B."/>
            <person name="Chen Z."/>
            <person name="Freedman E."/>
            <person name="Gellesch M."/>
            <person name="Goldberg J."/>
            <person name="Griggs A."/>
            <person name="Gujja S."/>
            <person name="Heilman E."/>
            <person name="Heiman D."/>
            <person name="Howarth C."/>
            <person name="Mehta T."/>
            <person name="Neiman D."/>
            <person name="Pearson M."/>
            <person name="Roberts A."/>
            <person name="Saif S."/>
            <person name="Shea T."/>
            <person name="Shenoy N."/>
            <person name="Sisk P."/>
            <person name="Stolte C."/>
            <person name="Sykes S."/>
            <person name="White J."/>
            <person name="Yandava C."/>
            <person name="Haas B."/>
            <person name="Nusbaum C."/>
            <person name="Birren B."/>
        </authorList>
    </citation>
    <scope>NUCLEOTIDE SEQUENCE</scope>
    <source>
        <strain evidence="10">ATCC 30864</strain>
    </source>
</reference>